<accession>A0A7D5XEN1</accession>
<organism evidence="1 2">
    <name type="scientific">Fermentimicrarchaeum limneticum</name>
    <dbReference type="NCBI Taxonomy" id="2795018"/>
    <lineage>
        <taxon>Archaea</taxon>
        <taxon>Candidatus Micrarchaeota</taxon>
        <taxon>Candidatus Fermentimicrarchaeales</taxon>
        <taxon>Candidatus Fermentimicrarchaeaceae</taxon>
        <taxon>Candidatus Fermentimicrarchaeum</taxon>
    </lineage>
</organism>
<dbReference type="KEGG" id="flt:Sv326_0458"/>
<sequence>MVMDWGSTRACLVCFSKDGISVRLELQNDVYVCPRNPEHRFSMKDGKLERLSNE</sequence>
<dbReference type="Proteomes" id="UP000510821">
    <property type="component" value="Chromosome"/>
</dbReference>
<proteinExistence type="predicted"/>
<name>A0A7D5XEN1_FERL1</name>
<evidence type="ECO:0000313" key="2">
    <source>
        <dbReference type="Proteomes" id="UP000510821"/>
    </source>
</evidence>
<dbReference type="AlphaFoldDB" id="A0A7D5XEN1"/>
<protein>
    <submittedName>
        <fullName evidence="1">Uncharacterized protein</fullName>
    </submittedName>
</protein>
<dbReference type="EMBL" id="CP058998">
    <property type="protein sequence ID" value="QLJ52633.1"/>
    <property type="molecule type" value="Genomic_DNA"/>
</dbReference>
<evidence type="ECO:0000313" key="1">
    <source>
        <dbReference type="EMBL" id="QLJ52633.1"/>
    </source>
</evidence>
<reference evidence="2" key="1">
    <citation type="submission" date="2020-07" db="EMBL/GenBank/DDBJ databases">
        <title>Metabolic diversity and evolutionary history of the archaeal phylum ###Micrarchaeota### uncovered from a freshwater lake metagenome.</title>
        <authorList>
            <person name="Kadnikov V.V."/>
            <person name="Savvichev A.S."/>
            <person name="Mardanov A.V."/>
            <person name="Beletsky A.V."/>
            <person name="Chupakov A.V."/>
            <person name="Kokryatskaya N.M."/>
            <person name="Pimenov N.V."/>
            <person name="Ravin N.V."/>
        </authorList>
    </citation>
    <scope>NUCLEOTIDE SEQUENCE [LARGE SCALE GENOMIC DNA]</scope>
</reference>
<gene>
    <name evidence="1" type="ORF">Sv326_0458</name>
</gene>